<proteinExistence type="predicted"/>
<dbReference type="Proteomes" id="UP000595564">
    <property type="component" value="Chromosome"/>
</dbReference>
<evidence type="ECO:0000313" key="3">
    <source>
        <dbReference type="Proteomes" id="UP000595564"/>
    </source>
</evidence>
<dbReference type="Pfam" id="PF09084">
    <property type="entry name" value="NMT1"/>
    <property type="match status" value="1"/>
</dbReference>
<dbReference type="EMBL" id="AP017470">
    <property type="protein sequence ID" value="BBB32576.1"/>
    <property type="molecule type" value="Genomic_DNA"/>
</dbReference>
<evidence type="ECO:0000259" key="1">
    <source>
        <dbReference type="Pfam" id="PF09084"/>
    </source>
</evidence>
<evidence type="ECO:0000313" key="2">
    <source>
        <dbReference type="EMBL" id="BBB32576.1"/>
    </source>
</evidence>
<dbReference type="KEGG" id="thyd:TTHT_1037"/>
<dbReference type="PROSITE" id="PS51257">
    <property type="entry name" value="PROKAR_LIPOPROTEIN"/>
    <property type="match status" value="1"/>
</dbReference>
<organism evidence="2 3">
    <name type="scientific">Thermotomaculum hydrothermale</name>
    <dbReference type="NCBI Taxonomy" id="981385"/>
    <lineage>
        <taxon>Bacteria</taxon>
        <taxon>Pseudomonadati</taxon>
        <taxon>Acidobacteriota</taxon>
        <taxon>Holophagae</taxon>
        <taxon>Thermotomaculales</taxon>
        <taxon>Thermotomaculaceae</taxon>
        <taxon>Thermotomaculum</taxon>
    </lineage>
</organism>
<feature type="domain" description="SsuA/THI5-like" evidence="1">
    <location>
        <begin position="147"/>
        <end position="257"/>
    </location>
</feature>
<dbReference type="RefSeq" id="WP_201328931.1">
    <property type="nucleotide sequence ID" value="NZ_AP017470.1"/>
</dbReference>
<name>A0A7R6PQN6_9BACT</name>
<keyword evidence="3" id="KW-1185">Reference proteome</keyword>
<gene>
    <name evidence="2" type="ORF">TTHT_1037</name>
</gene>
<dbReference type="Gene3D" id="3.40.190.10">
    <property type="entry name" value="Periplasmic binding protein-like II"/>
    <property type="match status" value="1"/>
</dbReference>
<dbReference type="SUPFAM" id="SSF53850">
    <property type="entry name" value="Periplasmic binding protein-like II"/>
    <property type="match status" value="1"/>
</dbReference>
<reference evidence="2 3" key="1">
    <citation type="journal article" date="2012" name="Extremophiles">
        <title>Thermotomaculum hydrothermale gen. nov., sp. nov., a novel heterotrophic thermophile within the phylum Acidobacteria from a deep-sea hydrothermal vent chimney in the Southern Okinawa Trough.</title>
        <authorList>
            <person name="Izumi H."/>
            <person name="Nunoura T."/>
            <person name="Miyazaki M."/>
            <person name="Mino S."/>
            <person name="Toki T."/>
            <person name="Takai K."/>
            <person name="Sako Y."/>
            <person name="Sawabe T."/>
            <person name="Nakagawa S."/>
        </authorList>
    </citation>
    <scope>NUCLEOTIDE SEQUENCE [LARGE SCALE GENOMIC DNA]</scope>
    <source>
        <strain evidence="2 3">AC55</strain>
    </source>
</reference>
<sequence length="347" mass="39895">MKKSGFKLKLFLILPVLLLLFVSCEKKVKKENSLNLLISPYQDLAMIVNVKPLKLEKKYNLKVNITTVPWQNIMPLLSGYNSRFNVGFASYGEYLTKYDNINKGAEDKLVFVFPVYIFKGGAFVTFKNDIPPIFNNGKIDENAVKIFLGKKIGLQKQTIYEMLVFKLAKTAGIDKKSLKIYDVPMADAILAAQHGDIDIAAVGLTQLTEAIKRGGKSLLIMDDIGFSDITGLVCKESYLKNHREDLIKLIKMWYECTNFVFSDIEHNSKYSLDYLRKNASTKYTVESYKKALSFEYFPLSYNEAYNSIIKEGSKYDYKRLYKDMTDFLIEEKIIKKRPPLPQFIKLK</sequence>
<accession>A0A7R6PQN6</accession>
<protein>
    <recommendedName>
        <fullName evidence="1">SsuA/THI5-like domain-containing protein</fullName>
    </recommendedName>
</protein>
<dbReference type="InterPro" id="IPR015168">
    <property type="entry name" value="SsuA/THI5"/>
</dbReference>
<dbReference type="AlphaFoldDB" id="A0A7R6PQN6"/>